<dbReference type="SUPFAM" id="SSF52540">
    <property type="entry name" value="P-loop containing nucleoside triphosphate hydrolases"/>
    <property type="match status" value="1"/>
</dbReference>
<dbReference type="PROSITE" id="PS50929">
    <property type="entry name" value="ABC_TM1F"/>
    <property type="match status" value="1"/>
</dbReference>
<dbReference type="Gene3D" id="3.40.50.300">
    <property type="entry name" value="P-loop containing nucleotide triphosphate hydrolases"/>
    <property type="match status" value="1"/>
</dbReference>
<dbReference type="InterPro" id="IPR011527">
    <property type="entry name" value="ABC1_TM_dom"/>
</dbReference>
<keyword evidence="5 7" id="KW-1133">Transmembrane helix</keyword>
<comment type="subcellular location">
    <subcellularLocation>
        <location evidence="1">Cell membrane</location>
        <topology evidence="1">Multi-pass membrane protein</topology>
    </subcellularLocation>
</comment>
<dbReference type="PANTHER" id="PTHR43394:SF1">
    <property type="entry name" value="ATP-BINDING CASSETTE SUB-FAMILY B MEMBER 10, MITOCHONDRIAL"/>
    <property type="match status" value="1"/>
</dbReference>
<sequence length="573" mass="63296">MRKILSYLTSYKASVTIALSLMLFELGVELSQPLLMGIIIDRGIIAGDMEAVTLWGGILLGLSILAFIAGIINTFYSAKVSQGVGYELRRDLFTKTQEVSLTTFKQHSPATLLTRITNDVQSIQVLLFMGLRIMLRAPLFIIGSLLMAFIVYPSIAVLLLISVPILLGIFLLILKKGVNLFQYVQESIDSVNNRIRENLKAMKLVKAFNRGSYESDRFYHDNTSLLGHNTKALKVMEISMPAIMGGMNLILVALIWLGSTEMASGGADAGAIVAVINYGMRILFAFSVFSFLIMHFSRAQASSKRINEIMDQPVSTSKSKQSIDVIHSIAFQNVSYNDETSDRSILQDLSFSLTENQFVGVVGETGSGKTSLLELLPRLYPHSTGEILVNNQPIETYIEADLRRLFGIVPQEAHLFSGSIRDNILWGKKDASDEEVIAAAKSAQIHDFILSLPAGYDSYIGQKGMNLSGGQKQRLSIARALIRKPSVLLLDDSTSALDAETEKRLLEALQEYSCTVVMVAQKLSSIKQSELILLLNEGKIVGKGTHFDLLENNPLYQSIYASQQQGERSRYVQ</sequence>
<keyword evidence="2 7" id="KW-0812">Transmembrane</keyword>
<dbReference type="InterPro" id="IPR003439">
    <property type="entry name" value="ABC_transporter-like_ATP-bd"/>
</dbReference>
<proteinExistence type="predicted"/>
<feature type="domain" description="ABC transmembrane type-1" evidence="9">
    <location>
        <begin position="17"/>
        <end position="298"/>
    </location>
</feature>
<dbReference type="SMART" id="SM00382">
    <property type="entry name" value="AAA"/>
    <property type="match status" value="1"/>
</dbReference>
<feature type="transmembrane region" description="Helical" evidence="7">
    <location>
        <begin position="269"/>
        <end position="296"/>
    </location>
</feature>
<evidence type="ECO:0000256" key="5">
    <source>
        <dbReference type="ARBA" id="ARBA00022989"/>
    </source>
</evidence>
<evidence type="ECO:0000313" key="10">
    <source>
        <dbReference type="EMBL" id="MEI5908435.1"/>
    </source>
</evidence>
<dbReference type="InterPro" id="IPR017871">
    <property type="entry name" value="ABC_transporter-like_CS"/>
</dbReference>
<keyword evidence="4 10" id="KW-0067">ATP-binding</keyword>
<feature type="transmembrane region" description="Helical" evidence="7">
    <location>
        <begin position="55"/>
        <end position="76"/>
    </location>
</feature>
<dbReference type="Gene3D" id="1.20.1560.10">
    <property type="entry name" value="ABC transporter type 1, transmembrane domain"/>
    <property type="match status" value="1"/>
</dbReference>
<dbReference type="PROSITE" id="PS00211">
    <property type="entry name" value="ABC_TRANSPORTER_1"/>
    <property type="match status" value="1"/>
</dbReference>
<evidence type="ECO:0000256" key="6">
    <source>
        <dbReference type="ARBA" id="ARBA00023136"/>
    </source>
</evidence>
<dbReference type="InterPro" id="IPR036640">
    <property type="entry name" value="ABC1_TM_sf"/>
</dbReference>
<keyword evidence="11" id="KW-1185">Reference proteome</keyword>
<evidence type="ECO:0000256" key="3">
    <source>
        <dbReference type="ARBA" id="ARBA00022741"/>
    </source>
</evidence>
<dbReference type="InterPro" id="IPR003593">
    <property type="entry name" value="AAA+_ATPase"/>
</dbReference>
<comment type="caution">
    <text evidence="10">The sequence shown here is derived from an EMBL/GenBank/DDBJ whole genome shotgun (WGS) entry which is preliminary data.</text>
</comment>
<dbReference type="InterPro" id="IPR039421">
    <property type="entry name" value="Type_1_exporter"/>
</dbReference>
<gene>
    <name evidence="10" type="ORF">WAK64_15400</name>
</gene>
<evidence type="ECO:0000259" key="8">
    <source>
        <dbReference type="PROSITE" id="PS50893"/>
    </source>
</evidence>
<name>A0ABU8HGQ0_9BACI</name>
<keyword evidence="6 7" id="KW-0472">Membrane</keyword>
<dbReference type="GO" id="GO:0005524">
    <property type="term" value="F:ATP binding"/>
    <property type="evidence" value="ECO:0007669"/>
    <property type="project" value="UniProtKB-KW"/>
</dbReference>
<evidence type="ECO:0000256" key="1">
    <source>
        <dbReference type="ARBA" id="ARBA00004651"/>
    </source>
</evidence>
<dbReference type="Proteomes" id="UP001312865">
    <property type="component" value="Unassembled WGS sequence"/>
</dbReference>
<feature type="transmembrane region" description="Helical" evidence="7">
    <location>
        <begin position="125"/>
        <end position="149"/>
    </location>
</feature>
<protein>
    <submittedName>
        <fullName evidence="10">ABC transporter ATP-binding protein</fullName>
    </submittedName>
</protein>
<evidence type="ECO:0000313" key="11">
    <source>
        <dbReference type="Proteomes" id="UP001312865"/>
    </source>
</evidence>
<dbReference type="CDD" id="cd18548">
    <property type="entry name" value="ABC_6TM_Tm287_like"/>
    <property type="match status" value="1"/>
</dbReference>
<dbReference type="Pfam" id="PF00005">
    <property type="entry name" value="ABC_tran"/>
    <property type="match status" value="1"/>
</dbReference>
<feature type="transmembrane region" description="Helical" evidence="7">
    <location>
        <begin position="155"/>
        <end position="174"/>
    </location>
</feature>
<organism evidence="10 11">
    <name type="scientific">Bacillus spongiae</name>
    <dbReference type="NCBI Taxonomy" id="2683610"/>
    <lineage>
        <taxon>Bacteria</taxon>
        <taxon>Bacillati</taxon>
        <taxon>Bacillota</taxon>
        <taxon>Bacilli</taxon>
        <taxon>Bacillales</taxon>
        <taxon>Bacillaceae</taxon>
        <taxon>Bacillus</taxon>
    </lineage>
</organism>
<accession>A0ABU8HGQ0</accession>
<dbReference type="PROSITE" id="PS50893">
    <property type="entry name" value="ABC_TRANSPORTER_2"/>
    <property type="match status" value="1"/>
</dbReference>
<evidence type="ECO:0000256" key="4">
    <source>
        <dbReference type="ARBA" id="ARBA00022840"/>
    </source>
</evidence>
<evidence type="ECO:0000256" key="7">
    <source>
        <dbReference type="SAM" id="Phobius"/>
    </source>
</evidence>
<dbReference type="SUPFAM" id="SSF90123">
    <property type="entry name" value="ABC transporter transmembrane region"/>
    <property type="match status" value="1"/>
</dbReference>
<dbReference type="PANTHER" id="PTHR43394">
    <property type="entry name" value="ATP-DEPENDENT PERMEASE MDL1, MITOCHONDRIAL"/>
    <property type="match status" value="1"/>
</dbReference>
<evidence type="ECO:0000259" key="9">
    <source>
        <dbReference type="PROSITE" id="PS50929"/>
    </source>
</evidence>
<keyword evidence="3" id="KW-0547">Nucleotide-binding</keyword>
<dbReference type="RefSeq" id="WP_336587886.1">
    <property type="nucleotide sequence ID" value="NZ_JBBAXC010000013.1"/>
</dbReference>
<feature type="transmembrane region" description="Helical" evidence="7">
    <location>
        <begin position="238"/>
        <end position="257"/>
    </location>
</feature>
<evidence type="ECO:0000256" key="2">
    <source>
        <dbReference type="ARBA" id="ARBA00022692"/>
    </source>
</evidence>
<feature type="domain" description="ABC transporter" evidence="8">
    <location>
        <begin position="329"/>
        <end position="562"/>
    </location>
</feature>
<reference evidence="10 11" key="1">
    <citation type="journal article" date="2018" name="J. Microbiol.">
        <title>Bacillus spongiae sp. nov., isolated from sponge of Jeju Island.</title>
        <authorList>
            <person name="Lee G.E."/>
            <person name="Im W.T."/>
            <person name="Park J.S."/>
        </authorList>
    </citation>
    <scope>NUCLEOTIDE SEQUENCE [LARGE SCALE GENOMIC DNA]</scope>
    <source>
        <strain evidence="10 11">135PIL107-10</strain>
    </source>
</reference>
<dbReference type="EMBL" id="JBBAXC010000013">
    <property type="protein sequence ID" value="MEI5908435.1"/>
    <property type="molecule type" value="Genomic_DNA"/>
</dbReference>
<dbReference type="Pfam" id="PF00664">
    <property type="entry name" value="ABC_membrane"/>
    <property type="match status" value="1"/>
</dbReference>
<dbReference type="InterPro" id="IPR027417">
    <property type="entry name" value="P-loop_NTPase"/>
</dbReference>